<feature type="transmembrane region" description="Helical" evidence="7">
    <location>
        <begin position="759"/>
        <end position="786"/>
    </location>
</feature>
<organism evidence="10 11">
    <name type="scientific">Cellulomonas algicola</name>
    <dbReference type="NCBI Taxonomy" id="2071633"/>
    <lineage>
        <taxon>Bacteria</taxon>
        <taxon>Bacillati</taxon>
        <taxon>Actinomycetota</taxon>
        <taxon>Actinomycetes</taxon>
        <taxon>Micrococcales</taxon>
        <taxon>Cellulomonadaceae</taxon>
        <taxon>Cellulomonas</taxon>
    </lineage>
</organism>
<dbReference type="GO" id="GO:0005886">
    <property type="term" value="C:plasma membrane"/>
    <property type="evidence" value="ECO:0007669"/>
    <property type="project" value="UniProtKB-SubCell"/>
</dbReference>
<evidence type="ECO:0000256" key="1">
    <source>
        <dbReference type="ARBA" id="ARBA00004651"/>
    </source>
</evidence>
<dbReference type="InterPro" id="IPR050250">
    <property type="entry name" value="Macrolide_Exporter_MacB"/>
</dbReference>
<feature type="transmembrane region" description="Helical" evidence="7">
    <location>
        <begin position="492"/>
        <end position="511"/>
    </location>
</feature>
<comment type="caution">
    <text evidence="10">The sequence shown here is derived from an EMBL/GenBank/DDBJ whole genome shotgun (WGS) entry which is preliminary data.</text>
</comment>
<comment type="similarity">
    <text evidence="6">Belongs to the ABC-4 integral membrane protein family.</text>
</comment>
<feature type="transmembrane region" description="Helical" evidence="7">
    <location>
        <begin position="346"/>
        <end position="370"/>
    </location>
</feature>
<keyword evidence="2" id="KW-1003">Cell membrane</keyword>
<reference evidence="10 11" key="1">
    <citation type="submission" date="2018-11" db="EMBL/GenBank/DDBJ databases">
        <title>Draft genome sequence of Cellulomonas takizawaensis strain TKZ-21.</title>
        <authorList>
            <person name="Yamamura H."/>
            <person name="Hayashi T."/>
            <person name="Hamada M."/>
            <person name="Serisawa Y."/>
            <person name="Matsuyama K."/>
            <person name="Nakagawa Y."/>
            <person name="Otoguro M."/>
            <person name="Yanagida F."/>
            <person name="Hayakawa M."/>
        </authorList>
    </citation>
    <scope>NUCLEOTIDE SEQUENCE [LARGE SCALE GENOMIC DNA]</scope>
    <source>
        <strain evidence="10 11">TKZ-21</strain>
    </source>
</reference>
<dbReference type="PRINTS" id="PR00173">
    <property type="entry name" value="EDTRNSPORT"/>
</dbReference>
<evidence type="ECO:0000256" key="7">
    <source>
        <dbReference type="SAM" id="Phobius"/>
    </source>
</evidence>
<dbReference type="InterPro" id="IPR025857">
    <property type="entry name" value="MacB_PCD"/>
</dbReference>
<feature type="transmembrane region" description="Helical" evidence="7">
    <location>
        <begin position="710"/>
        <end position="738"/>
    </location>
</feature>
<dbReference type="Pfam" id="PF02687">
    <property type="entry name" value="FtsX"/>
    <property type="match status" value="2"/>
</dbReference>
<evidence type="ECO:0000313" key="11">
    <source>
        <dbReference type="Proteomes" id="UP000288246"/>
    </source>
</evidence>
<feature type="transmembrane region" description="Helical" evidence="7">
    <location>
        <begin position="806"/>
        <end position="824"/>
    </location>
</feature>
<protein>
    <submittedName>
        <fullName evidence="10">ABC transporter permease</fullName>
    </submittedName>
</protein>
<dbReference type="InterPro" id="IPR003838">
    <property type="entry name" value="ABC3_permease_C"/>
</dbReference>
<gene>
    <name evidence="10" type="ORF">CTKZ_01780</name>
</gene>
<dbReference type="EMBL" id="BHYL01000016">
    <property type="protein sequence ID" value="GCD18616.1"/>
    <property type="molecule type" value="Genomic_DNA"/>
</dbReference>
<feature type="transmembrane region" description="Helical" evidence="7">
    <location>
        <begin position="301"/>
        <end position="334"/>
    </location>
</feature>
<keyword evidence="3 7" id="KW-0812">Transmembrane</keyword>
<dbReference type="Proteomes" id="UP000288246">
    <property type="component" value="Unassembled WGS sequence"/>
</dbReference>
<keyword evidence="11" id="KW-1185">Reference proteome</keyword>
<feature type="domain" description="ABC3 transporter permease C-terminal" evidence="8">
    <location>
        <begin position="717"/>
        <end position="834"/>
    </location>
</feature>
<name>A0A401UV99_9CELL</name>
<dbReference type="Pfam" id="PF12704">
    <property type="entry name" value="MacB_PCD"/>
    <property type="match status" value="1"/>
</dbReference>
<evidence type="ECO:0000256" key="4">
    <source>
        <dbReference type="ARBA" id="ARBA00022989"/>
    </source>
</evidence>
<evidence type="ECO:0000256" key="5">
    <source>
        <dbReference type="ARBA" id="ARBA00023136"/>
    </source>
</evidence>
<evidence type="ECO:0000256" key="6">
    <source>
        <dbReference type="ARBA" id="ARBA00038076"/>
    </source>
</evidence>
<dbReference type="GO" id="GO:0022857">
    <property type="term" value="F:transmembrane transporter activity"/>
    <property type="evidence" value="ECO:0007669"/>
    <property type="project" value="TreeGrafter"/>
</dbReference>
<accession>A0A401UV99</accession>
<keyword evidence="5 7" id="KW-0472">Membrane</keyword>
<dbReference type="RefSeq" id="WP_124341170.1">
    <property type="nucleotide sequence ID" value="NZ_BHYL01000016.1"/>
</dbReference>
<evidence type="ECO:0000313" key="10">
    <source>
        <dbReference type="EMBL" id="GCD18616.1"/>
    </source>
</evidence>
<feature type="domain" description="MacB-like periplasmic core" evidence="9">
    <location>
        <begin position="19"/>
        <end position="216"/>
    </location>
</feature>
<dbReference type="OrthoDB" id="9780560at2"/>
<evidence type="ECO:0000259" key="8">
    <source>
        <dbReference type="Pfam" id="PF02687"/>
    </source>
</evidence>
<feature type="transmembrane region" description="Helical" evidence="7">
    <location>
        <begin position="430"/>
        <end position="455"/>
    </location>
</feature>
<dbReference type="AlphaFoldDB" id="A0A401UV99"/>
<dbReference type="PANTHER" id="PTHR30572">
    <property type="entry name" value="MEMBRANE COMPONENT OF TRANSPORTER-RELATED"/>
    <property type="match status" value="1"/>
</dbReference>
<feature type="domain" description="ABC3 transporter permease C-terminal" evidence="8">
    <location>
        <begin position="259"/>
        <end position="380"/>
    </location>
</feature>
<evidence type="ECO:0000256" key="2">
    <source>
        <dbReference type="ARBA" id="ARBA00022475"/>
    </source>
</evidence>
<dbReference type="PANTHER" id="PTHR30572:SF4">
    <property type="entry name" value="ABC TRANSPORTER PERMEASE YTRF"/>
    <property type="match status" value="1"/>
</dbReference>
<comment type="subcellular location">
    <subcellularLocation>
        <location evidence="1">Cell membrane</location>
        <topology evidence="1">Multi-pass membrane protein</topology>
    </subcellularLocation>
</comment>
<sequence length="841" mass="84720">MLRLTLAQMRRSVGRLTAAAVAIAIGTAFLAATLVAGNVLQRTGYDSVTAQFGDADLVVTSGAAVQDLDTVRDVPGVVAADPLLLGGAELSNGARTTYQMLLAQPGDERLASVVAQTGRVPAAAGEVALPATTLDRLDAAVGDTLEVRWSSPSDDGEWTEHEGDVTVVGLADDPAGAWSAYGGAGLATTPDVLEWSGEAAQDSVPAQLLVVTDGSSQVQADVTTALDDADVLTKREAAEAAVEQITGSGNALVMVVLGFAAVALLVAALVIANTFQVLVAQRARTLALLRCVGAVKRQLRLSVLFEATVLGVAASIGGVVLGLGLAQVALAVLARADTGTPLPSTIAVTPTVVLVPLLVGTLVTAVASLVPAREATRVSPVAALRPVDAPSVSARGGRVRLALSLLLVLGGAAGLLVAVAASAAQVGEPVLLLGLGVLGGALSFVGVLLGAVFWIPRVVSLAGRALATTGTSARLAAANTLRNPRRTATTSTALLIGVTLVVLMSTGAASARRSITAGLEDHYPVDVAVSAVGGAGDESVPASVAAEVADVPGVEQVVEVPTASVVLGDGTFVVLRAPDPAEAAAVLRDADALDRLEDGTVVLPAAREDTVTEGDTTVEAVGTDGEPTGESATLRAVHSSLGGVDAVVTPATLRGLVGEAPVQTLWVRLDPDVDAATTALAINDAVSSDAVLVESAGAERQQYENLIDDLLAVVVGLLGVAVVIAVVGVANTLSLSVIERRRESATLRAIGMSRRQLRWMLAYEGMLIAGMGAVLGTLLGLLYGWAGAAIILAGMGEMQLALPWDDLLMVLAVALAAGLLASVLPGRSAARTSPVAALAVD</sequence>
<evidence type="ECO:0000256" key="3">
    <source>
        <dbReference type="ARBA" id="ARBA00022692"/>
    </source>
</evidence>
<evidence type="ECO:0000259" key="9">
    <source>
        <dbReference type="Pfam" id="PF12704"/>
    </source>
</evidence>
<feature type="transmembrane region" description="Helical" evidence="7">
    <location>
        <begin position="401"/>
        <end position="424"/>
    </location>
</feature>
<feature type="transmembrane region" description="Helical" evidence="7">
    <location>
        <begin position="251"/>
        <end position="280"/>
    </location>
</feature>
<keyword evidence="4 7" id="KW-1133">Transmembrane helix</keyword>
<proteinExistence type="inferred from homology"/>